<gene>
    <name evidence="2" type="ORF">B0H17DRAFT_1040511</name>
</gene>
<dbReference type="PROSITE" id="PS50405">
    <property type="entry name" value="GST_CTER"/>
    <property type="match status" value="1"/>
</dbReference>
<dbReference type="GO" id="GO:0005737">
    <property type="term" value="C:cytoplasm"/>
    <property type="evidence" value="ECO:0007669"/>
    <property type="project" value="TreeGrafter"/>
</dbReference>
<reference evidence="2" key="1">
    <citation type="submission" date="2023-03" db="EMBL/GenBank/DDBJ databases">
        <title>Massive genome expansion in bonnet fungi (Mycena s.s.) driven by repeated elements and novel gene families across ecological guilds.</title>
        <authorList>
            <consortium name="Lawrence Berkeley National Laboratory"/>
            <person name="Harder C.B."/>
            <person name="Miyauchi S."/>
            <person name="Viragh M."/>
            <person name="Kuo A."/>
            <person name="Thoen E."/>
            <person name="Andreopoulos B."/>
            <person name="Lu D."/>
            <person name="Skrede I."/>
            <person name="Drula E."/>
            <person name="Henrissat B."/>
            <person name="Morin E."/>
            <person name="Kohler A."/>
            <person name="Barry K."/>
            <person name="LaButti K."/>
            <person name="Morin E."/>
            <person name="Salamov A."/>
            <person name="Lipzen A."/>
            <person name="Mereny Z."/>
            <person name="Hegedus B."/>
            <person name="Baldrian P."/>
            <person name="Stursova M."/>
            <person name="Weitz H."/>
            <person name="Taylor A."/>
            <person name="Grigoriev I.V."/>
            <person name="Nagy L.G."/>
            <person name="Martin F."/>
            <person name="Kauserud H."/>
        </authorList>
    </citation>
    <scope>NUCLEOTIDE SEQUENCE</scope>
    <source>
        <strain evidence="2">CBHHK067</strain>
    </source>
</reference>
<dbReference type="EMBL" id="JARKIE010000011">
    <property type="protein sequence ID" value="KAJ7704054.1"/>
    <property type="molecule type" value="Genomic_DNA"/>
</dbReference>
<comment type="caution">
    <text evidence="2">The sequence shown here is derived from an EMBL/GenBank/DDBJ whole genome shotgun (WGS) entry which is preliminary data.</text>
</comment>
<dbReference type="Gene3D" id="1.20.1050.10">
    <property type="match status" value="1"/>
</dbReference>
<organism evidence="2 3">
    <name type="scientific">Mycena rosella</name>
    <name type="common">Pink bonnet</name>
    <name type="synonym">Agaricus rosellus</name>
    <dbReference type="NCBI Taxonomy" id="1033263"/>
    <lineage>
        <taxon>Eukaryota</taxon>
        <taxon>Fungi</taxon>
        <taxon>Dikarya</taxon>
        <taxon>Basidiomycota</taxon>
        <taxon>Agaricomycotina</taxon>
        <taxon>Agaricomycetes</taxon>
        <taxon>Agaricomycetidae</taxon>
        <taxon>Agaricales</taxon>
        <taxon>Marasmiineae</taxon>
        <taxon>Mycenaceae</taxon>
        <taxon>Mycena</taxon>
    </lineage>
</organism>
<dbReference type="GO" id="GO:0005634">
    <property type="term" value="C:nucleus"/>
    <property type="evidence" value="ECO:0007669"/>
    <property type="project" value="TreeGrafter"/>
</dbReference>
<accession>A0AAD7GS62</accession>
<proteinExistence type="predicted"/>
<evidence type="ECO:0000259" key="1">
    <source>
        <dbReference type="PROSITE" id="PS50405"/>
    </source>
</evidence>
<sequence length="131" mass="14256">IRAVAALGGVAIDLPERYFLAKFHHGKIPAWEGKDGFLLFDGARLLDTRGLNTLEKHIATRTFFVGERITIADVCIAATVQRACCINIDTAARATLPSLLRHMHTVLNQPALAHLFEPTPKLATAPVHVAP</sequence>
<dbReference type="Pfam" id="PF00043">
    <property type="entry name" value="GST_C"/>
    <property type="match status" value="1"/>
</dbReference>
<dbReference type="Proteomes" id="UP001221757">
    <property type="component" value="Unassembled WGS sequence"/>
</dbReference>
<dbReference type="PANTHER" id="PTHR43986">
    <property type="entry name" value="ELONGATION FACTOR 1-GAMMA"/>
    <property type="match status" value="1"/>
</dbReference>
<evidence type="ECO:0000313" key="2">
    <source>
        <dbReference type="EMBL" id="KAJ7704054.1"/>
    </source>
</evidence>
<feature type="non-terminal residue" evidence="2">
    <location>
        <position position="131"/>
    </location>
</feature>
<feature type="domain" description="GST C-terminal" evidence="1">
    <location>
        <begin position="1"/>
        <end position="127"/>
    </location>
</feature>
<dbReference type="InterPro" id="IPR036282">
    <property type="entry name" value="Glutathione-S-Trfase_C_sf"/>
</dbReference>
<dbReference type="AlphaFoldDB" id="A0AAD7GS62"/>
<dbReference type="InterPro" id="IPR004046">
    <property type="entry name" value="GST_C"/>
</dbReference>
<protein>
    <recommendedName>
        <fullName evidence="1">GST C-terminal domain-containing protein</fullName>
    </recommendedName>
</protein>
<dbReference type="InterPro" id="IPR050802">
    <property type="entry name" value="EF-GSTs"/>
</dbReference>
<dbReference type="InterPro" id="IPR010987">
    <property type="entry name" value="Glutathione-S-Trfase_C-like"/>
</dbReference>
<dbReference type="GO" id="GO:0006414">
    <property type="term" value="P:translational elongation"/>
    <property type="evidence" value="ECO:0007669"/>
    <property type="project" value="TreeGrafter"/>
</dbReference>
<name>A0AAD7GS62_MYCRO</name>
<dbReference type="SUPFAM" id="SSF47616">
    <property type="entry name" value="GST C-terminal domain-like"/>
    <property type="match status" value="1"/>
</dbReference>
<dbReference type="PANTHER" id="PTHR43986:SF1">
    <property type="entry name" value="ELONGATION FACTOR 1-GAMMA"/>
    <property type="match status" value="1"/>
</dbReference>
<keyword evidence="3" id="KW-1185">Reference proteome</keyword>
<evidence type="ECO:0000313" key="3">
    <source>
        <dbReference type="Proteomes" id="UP001221757"/>
    </source>
</evidence>